<dbReference type="EMBL" id="DS231998">
    <property type="protein sequence ID" value="EDS31086.1"/>
    <property type="molecule type" value="Genomic_DNA"/>
</dbReference>
<dbReference type="GO" id="GO:0030623">
    <property type="term" value="F:U5 snRNA binding"/>
    <property type="evidence" value="ECO:0007669"/>
    <property type="project" value="TreeGrafter"/>
</dbReference>
<dbReference type="STRING" id="7176.B0WML5"/>
<evidence type="ECO:0000259" key="1">
    <source>
        <dbReference type="Pfam" id="PF00679"/>
    </source>
</evidence>
<sequence>MVTVTTGRRNFTIQTLNKLARLATTLLSSNRDYLGRVVCRRRRGCEIDSERSEAFSYANQTKCSTGRMGFSTSSDPRQATLIASHVVREWGMVKQVGLRKIKSSKLSRPDINDSYDRFKKAAQRSTVEFILEPLSKLLMQVVEDVDTLPKLKIRVTKEEIKCNIRPLLRLICIRFIGDFYGFVDMCVLARIMSERLHAGQEVRVLGENYSFVDGKRFLYAMIIARINLCILKTSTIIHVNMNEDLFIYRPLKLNTQSIIKIAIEPINPSEHPKIMDGLRKVNTSYPLLSTRFGDQRRSAGAPAAVGHNAKCGQFPLFQTLMSIPVHTLDQIEKQQRATTPLKDSAIVTGKLTTELSVLEKTFKLMDTPISSGPALDQELPRWQRFSVPPMWPSSAPSKTPSCKASGWALMMDRSAKNPFGTFLPHGHTPPHGTVSLRLSASPRRLRFLREHRPCPATWPRHPGCTRLRFPAIDSFGFDTDLRTHTQGQAFCLSVFHHWQIVPGDLLDKSIVIRPLERNR</sequence>
<proteinExistence type="predicted"/>
<reference evidence="2" key="1">
    <citation type="submission" date="2007-03" db="EMBL/GenBank/DDBJ databases">
        <title>Annotation of Culex pipiens quinquefasciatus.</title>
        <authorList>
            <consortium name="The Broad Institute Genome Sequencing Platform"/>
            <person name="Atkinson P.W."/>
            <person name="Hemingway J."/>
            <person name="Christensen B.M."/>
            <person name="Higgs S."/>
            <person name="Kodira C."/>
            <person name="Hannick L."/>
            <person name="Megy K."/>
            <person name="O'Leary S."/>
            <person name="Pearson M."/>
            <person name="Haas B.J."/>
            <person name="Mauceli E."/>
            <person name="Wortman J.R."/>
            <person name="Lee N.H."/>
            <person name="Guigo R."/>
            <person name="Stanke M."/>
            <person name="Alvarado L."/>
            <person name="Amedeo P."/>
            <person name="Antoine C.H."/>
            <person name="Arensburger P."/>
            <person name="Bidwell S.L."/>
            <person name="Crawford M."/>
            <person name="Camaro F."/>
            <person name="Devon K."/>
            <person name="Engels R."/>
            <person name="Hammond M."/>
            <person name="Howarth C."/>
            <person name="Koehrsen M."/>
            <person name="Lawson D."/>
            <person name="Montgomery P."/>
            <person name="Nene V."/>
            <person name="Nusbaum C."/>
            <person name="Puiu D."/>
            <person name="Romero-Severson J."/>
            <person name="Severson D.W."/>
            <person name="Shumway M."/>
            <person name="Sisk P."/>
            <person name="Stolte C."/>
            <person name="Zeng Q."/>
            <person name="Eisenstadt E."/>
            <person name="Fraser-Liggett C."/>
            <person name="Strausberg R."/>
            <person name="Galagan J."/>
            <person name="Birren B."/>
            <person name="Collins F.H."/>
        </authorList>
    </citation>
    <scope>NUCLEOTIDE SEQUENCE [LARGE SCALE GENOMIC DNA]</scope>
    <source>
        <strain evidence="2">JHB</strain>
    </source>
</reference>
<dbReference type="Proteomes" id="UP000002320">
    <property type="component" value="Unassembled WGS sequence"/>
</dbReference>
<dbReference type="KEGG" id="cqu:CpipJ_CPIJ007995"/>
<dbReference type="GO" id="GO:0003924">
    <property type="term" value="F:GTPase activity"/>
    <property type="evidence" value="ECO:0007669"/>
    <property type="project" value="TreeGrafter"/>
</dbReference>
<dbReference type="VEuPathDB" id="VectorBase:CQUJHB005672"/>
<dbReference type="PANTHER" id="PTHR42908">
    <property type="entry name" value="TRANSLATION ELONGATION FACTOR-RELATED"/>
    <property type="match status" value="1"/>
</dbReference>
<dbReference type="Pfam" id="PF00679">
    <property type="entry name" value="EFG_C"/>
    <property type="match status" value="1"/>
</dbReference>
<evidence type="ECO:0000313" key="3">
    <source>
        <dbReference type="EnsemblMetazoa" id="CPIJ007995-PA"/>
    </source>
</evidence>
<name>B0WML5_CULQU</name>
<dbReference type="VEuPathDB" id="VectorBase:CPIJ007995"/>
<dbReference type="GO" id="GO:0071007">
    <property type="term" value="C:U2-type catalytic step 2 spliceosome"/>
    <property type="evidence" value="ECO:0007669"/>
    <property type="project" value="TreeGrafter"/>
</dbReference>
<dbReference type="Gene3D" id="3.30.70.240">
    <property type="match status" value="1"/>
</dbReference>
<dbReference type="HOGENOM" id="CLU_525041_0_0_1"/>
<dbReference type="InParanoid" id="B0WML5"/>
<dbReference type="eggNOG" id="KOG0468">
    <property type="taxonomic scope" value="Eukaryota"/>
</dbReference>
<reference evidence="3" key="2">
    <citation type="submission" date="2021-02" db="UniProtKB">
        <authorList>
            <consortium name="EnsemblMetazoa"/>
        </authorList>
    </citation>
    <scope>IDENTIFICATION</scope>
    <source>
        <strain evidence="3">JHB</strain>
    </source>
</reference>
<feature type="domain" description="Elongation factor EFG" evidence="1">
    <location>
        <begin position="466"/>
        <end position="508"/>
    </location>
</feature>
<dbReference type="GO" id="GO:0000398">
    <property type="term" value="P:mRNA splicing, via spliceosome"/>
    <property type="evidence" value="ECO:0007669"/>
    <property type="project" value="TreeGrafter"/>
</dbReference>
<dbReference type="InterPro" id="IPR000640">
    <property type="entry name" value="EFG_V-like"/>
</dbReference>
<organism>
    <name type="scientific">Culex quinquefasciatus</name>
    <name type="common">Southern house mosquito</name>
    <name type="synonym">Culex pungens</name>
    <dbReference type="NCBI Taxonomy" id="7176"/>
    <lineage>
        <taxon>Eukaryota</taxon>
        <taxon>Metazoa</taxon>
        <taxon>Ecdysozoa</taxon>
        <taxon>Arthropoda</taxon>
        <taxon>Hexapoda</taxon>
        <taxon>Insecta</taxon>
        <taxon>Pterygota</taxon>
        <taxon>Neoptera</taxon>
        <taxon>Endopterygota</taxon>
        <taxon>Diptera</taxon>
        <taxon>Nematocera</taxon>
        <taxon>Culicoidea</taxon>
        <taxon>Culicidae</taxon>
        <taxon>Culicinae</taxon>
        <taxon>Culicini</taxon>
        <taxon>Culex</taxon>
        <taxon>Culex</taxon>
    </lineage>
</organism>
<dbReference type="PANTHER" id="PTHR42908:SF6">
    <property type="entry name" value="116 KDA U5 SMALL NUCLEAR RIBONUCLEOPROTEIN COMPONENT"/>
    <property type="match status" value="1"/>
</dbReference>
<dbReference type="InterPro" id="IPR035647">
    <property type="entry name" value="EFG_III/V"/>
</dbReference>
<dbReference type="SUPFAM" id="SSF54980">
    <property type="entry name" value="EF-G C-terminal domain-like"/>
    <property type="match status" value="1"/>
</dbReference>
<dbReference type="AlphaFoldDB" id="B0WML5"/>
<protein>
    <submittedName>
        <fullName evidence="2">Eftud2 protein</fullName>
    </submittedName>
</protein>
<dbReference type="GO" id="GO:0046540">
    <property type="term" value="C:U4/U6 x U5 tri-snRNP complex"/>
    <property type="evidence" value="ECO:0007669"/>
    <property type="project" value="TreeGrafter"/>
</dbReference>
<evidence type="ECO:0000313" key="2">
    <source>
        <dbReference type="EMBL" id="EDS31086.1"/>
    </source>
</evidence>
<dbReference type="GO" id="GO:0005829">
    <property type="term" value="C:cytosol"/>
    <property type="evidence" value="ECO:0007669"/>
    <property type="project" value="TreeGrafter"/>
</dbReference>
<dbReference type="OrthoDB" id="364892at2759"/>
<keyword evidence="4" id="KW-1185">Reference proteome</keyword>
<evidence type="ECO:0000313" key="4">
    <source>
        <dbReference type="Proteomes" id="UP000002320"/>
    </source>
</evidence>
<dbReference type="EnsemblMetazoa" id="CPIJ007995-RA">
    <property type="protein sequence ID" value="CPIJ007995-PA"/>
    <property type="gene ID" value="CPIJ007995"/>
</dbReference>
<accession>B0WML5</accession>
<gene>
    <name evidence="3" type="primary">6040569</name>
    <name evidence="2" type="ORF">CpipJ_CPIJ007995</name>
</gene>